<dbReference type="InterPro" id="IPR012334">
    <property type="entry name" value="Pectin_lyas_fold"/>
</dbReference>
<accession>A0A7K1HG66</accession>
<reference evidence="2 3" key="1">
    <citation type="journal article" date="2019" name="Nat. Med.">
        <title>A library of human gut bacterial isolates paired with longitudinal multiomics data enables mechanistic microbiome research.</title>
        <authorList>
            <person name="Poyet M."/>
            <person name="Groussin M."/>
            <person name="Gibbons S.M."/>
            <person name="Avila-Pacheco J."/>
            <person name="Jiang X."/>
            <person name="Kearney S.M."/>
            <person name="Perrotta A.R."/>
            <person name="Berdy B."/>
            <person name="Zhao S."/>
            <person name="Lieberman T.D."/>
            <person name="Swanson P.K."/>
            <person name="Smith M."/>
            <person name="Roesemann S."/>
            <person name="Alexander J.E."/>
            <person name="Rich S.A."/>
            <person name="Livny J."/>
            <person name="Vlamakis H."/>
            <person name="Clish C."/>
            <person name="Bullock K."/>
            <person name="Deik A."/>
            <person name="Scott J."/>
            <person name="Pierce K.A."/>
            <person name="Xavier R.J."/>
            <person name="Alm E.J."/>
        </authorList>
    </citation>
    <scope>NUCLEOTIDE SEQUENCE [LARGE SCALE GENOMIC DNA]</scope>
    <source>
        <strain evidence="2 3">BIOML-A25</strain>
    </source>
</reference>
<sequence>MRLFRLMKLFFIINLLVICSVKGDEVPFIFNYTESAEPGETIGLQGYGFCEKSKIWYALLNNEGTEVKPSKELMALTQSDIYIAVQIPEGEQTGIYAIWVVNNDIWSPPVFINKARVKTAEFDEIMPGCRFRVFGSNMKIGDFNPMARLVDKFGVSYNVTMKSVDDNIAELTTPENLKVGESYKLYVNNGAGGKMGESVFEESIFVREKKDDLLRLEVPWGGDFDFAKNVYNVKTDKRLQLKAMGDGVTNDQKAIQMAIDMAASQGGGGVYLPAGSYKIEYESGCGILMQSRVVLRGAGKEKTIIKYGYGKPFSTERVKGKYGWPLGWPDCRLEGMGLVFPGFISTCGLSDLSFVNVNECGHFLHTVKNMPEGGEKVFVKNCYFDFSNGWGLTLVNIDKLLVSNSDFKSITVDVRGINAPTRTWPWDFKNSYNMVVRDNHYFYNAGRFGVNGCHHALFENNVFVRNGDYQAKGETGGLNMDYVTDMIILNNSFLVKGHPILARNQGETILSQGGDPNQMTLGTVSEATAITIKDSKQEWQDFTDRVSTAWQYAVHPTNYMIAIVSGKGAGQWRTIIHNNDTVLTVDRPWDVIPDKGSHYIINQWSAYQLLVKDNVLKDNHQGIMMYCGGNDIAIVGNKLTNSSGIYLRADQRMAKKRYNLLWNTVVSGNQCVDTDGRRAAFVSLLLAVEKDQDLFGIGTLGLVVRRNTVKAYIPNVTSSPIKAEGFLNYMGEQAAGNSKVGVNVPGILGSIWEYNNAINTDNAFIIGKGTHHVIIKKNQMENVSNPILDLIDEKQKIGAKYIVTDIK</sequence>
<protein>
    <recommendedName>
        <fullName evidence="1">Rhamnogalacturonase A/B/Epimerase-like pectate lyase domain-containing protein</fullName>
    </recommendedName>
</protein>
<proteinExistence type="predicted"/>
<comment type="caution">
    <text evidence="2">The sequence shown here is derived from an EMBL/GenBank/DDBJ whole genome shotgun (WGS) entry which is preliminary data.</text>
</comment>
<dbReference type="SUPFAM" id="SSF51126">
    <property type="entry name" value="Pectin lyase-like"/>
    <property type="match status" value="2"/>
</dbReference>
<dbReference type="InterPro" id="IPR011050">
    <property type="entry name" value="Pectin_lyase_fold/virulence"/>
</dbReference>
<gene>
    <name evidence="2" type="ORF">GMD66_13415</name>
</gene>
<dbReference type="Proteomes" id="UP000437446">
    <property type="component" value="Unassembled WGS sequence"/>
</dbReference>
<evidence type="ECO:0000259" key="1">
    <source>
        <dbReference type="Pfam" id="PF12708"/>
    </source>
</evidence>
<evidence type="ECO:0000313" key="2">
    <source>
        <dbReference type="EMBL" id="MTU30185.1"/>
    </source>
</evidence>
<organism evidence="2 3">
    <name type="scientific">Parabacteroides merdae</name>
    <dbReference type="NCBI Taxonomy" id="46503"/>
    <lineage>
        <taxon>Bacteria</taxon>
        <taxon>Pseudomonadati</taxon>
        <taxon>Bacteroidota</taxon>
        <taxon>Bacteroidia</taxon>
        <taxon>Bacteroidales</taxon>
        <taxon>Tannerellaceae</taxon>
        <taxon>Parabacteroides</taxon>
    </lineage>
</organism>
<dbReference type="RefSeq" id="WP_129943674.1">
    <property type="nucleotide sequence ID" value="NZ_JBCHEI010000005.1"/>
</dbReference>
<dbReference type="InterPro" id="IPR024535">
    <property type="entry name" value="RHGA/B-epi-like_pectate_lyase"/>
</dbReference>
<dbReference type="Gene3D" id="2.160.20.10">
    <property type="entry name" value="Single-stranded right-handed beta-helix, Pectin lyase-like"/>
    <property type="match status" value="1"/>
</dbReference>
<feature type="domain" description="Rhamnogalacturonase A/B/Epimerase-like pectate lyase" evidence="1">
    <location>
        <begin position="243"/>
        <end position="307"/>
    </location>
</feature>
<dbReference type="Pfam" id="PF12708">
    <property type="entry name" value="Pect-lyase_RHGA_epim"/>
    <property type="match status" value="1"/>
</dbReference>
<dbReference type="EMBL" id="WNCR01000006">
    <property type="protein sequence ID" value="MTU30185.1"/>
    <property type="molecule type" value="Genomic_DNA"/>
</dbReference>
<dbReference type="AlphaFoldDB" id="A0A7K1HG66"/>
<name>A0A7K1HG66_9BACT</name>
<evidence type="ECO:0000313" key="3">
    <source>
        <dbReference type="Proteomes" id="UP000437446"/>
    </source>
</evidence>